<dbReference type="AlphaFoldDB" id="K6Y5G7"/>
<evidence type="ECO:0000313" key="1">
    <source>
        <dbReference type="EMBL" id="GAC28029.1"/>
    </source>
</evidence>
<gene>
    <name evidence="1" type="ORF">GPAL_1151</name>
</gene>
<sequence length="50" mass="6100">MWLEIFTTVIRNFSWWYTGFLVVDIKQVVRNLDNLKNNNKLEHKSLAQLY</sequence>
<evidence type="ECO:0000313" key="2">
    <source>
        <dbReference type="Proteomes" id="UP000006251"/>
    </source>
</evidence>
<accession>K6Y5G7</accession>
<protein>
    <submittedName>
        <fullName evidence="1">Uncharacterized protein</fullName>
    </submittedName>
</protein>
<name>K6Y5G7_9ALTE</name>
<proteinExistence type="predicted"/>
<reference evidence="2" key="1">
    <citation type="journal article" date="2014" name="Environ. Microbiol.">
        <title>Comparative genomics of the marine bacterial genus Glaciecola reveals the high degree of genomic diversity and genomic characteristic for cold adaptation.</title>
        <authorList>
            <person name="Qin Q.L."/>
            <person name="Xie B.B."/>
            <person name="Yu Y."/>
            <person name="Shu Y.L."/>
            <person name="Rong J.C."/>
            <person name="Zhang Y.J."/>
            <person name="Zhao D.L."/>
            <person name="Chen X.L."/>
            <person name="Zhang X.Y."/>
            <person name="Chen B."/>
            <person name="Zhou B.C."/>
            <person name="Zhang Y.Z."/>
        </authorList>
    </citation>
    <scope>NUCLEOTIDE SEQUENCE [LARGE SCALE GENOMIC DNA]</scope>
    <source>
        <strain evidence="2">ACAM 615</strain>
    </source>
</reference>
<keyword evidence="2" id="KW-1185">Reference proteome</keyword>
<comment type="caution">
    <text evidence="1">The sequence shown here is derived from an EMBL/GenBank/DDBJ whole genome shotgun (WGS) entry which is preliminary data.</text>
</comment>
<dbReference type="EMBL" id="BAEQ01000018">
    <property type="protein sequence ID" value="GAC28029.1"/>
    <property type="molecule type" value="Genomic_DNA"/>
</dbReference>
<dbReference type="Proteomes" id="UP000006251">
    <property type="component" value="Unassembled WGS sequence"/>
</dbReference>
<organism evidence="1 2">
    <name type="scientific">Brumicola pallidula DSM 14239 = ACAM 615</name>
    <dbReference type="NCBI Taxonomy" id="1121922"/>
    <lineage>
        <taxon>Bacteria</taxon>
        <taxon>Pseudomonadati</taxon>
        <taxon>Pseudomonadota</taxon>
        <taxon>Gammaproteobacteria</taxon>
        <taxon>Alteromonadales</taxon>
        <taxon>Alteromonadaceae</taxon>
        <taxon>Brumicola</taxon>
    </lineage>
</organism>